<dbReference type="PANTHER" id="PTHR43667">
    <property type="entry name" value="CYCLOPROPANE-FATTY-ACYL-PHOSPHOLIPID SYNTHASE"/>
    <property type="match status" value="1"/>
</dbReference>
<dbReference type="EMBL" id="BAAAFZ010000060">
    <property type="protein sequence ID" value="GAA0595651.1"/>
    <property type="molecule type" value="Genomic_DNA"/>
</dbReference>
<dbReference type="Gene3D" id="3.40.50.150">
    <property type="entry name" value="Vaccinia Virus protein VP39"/>
    <property type="match status" value="1"/>
</dbReference>
<dbReference type="RefSeq" id="WP_343896918.1">
    <property type="nucleotide sequence ID" value="NZ_BAAAFZ010000060.1"/>
</dbReference>
<sequence length="236" mass="24315">MLGGIRTELLLGARLVSEAPPGTAWSSTDPAVLQAAGDVSTAFPAALERTIAPRLDGLAERLAAADAAFLDVGVGVAAMAVEMVRRWPSLRVVGVDPLAASIALARDNVGAAGLADRIELREQGAEDLPDEGRFDLAWVPGVFIPERALPPVLERVRRVLRPGGWLLLAFTGPGADPLATALARLRTALWGGAQLAPAEFEGLLARSGLVDVTSLPGPPGSTVAMMAGRRPGAASA</sequence>
<evidence type="ECO:0000313" key="3">
    <source>
        <dbReference type="Proteomes" id="UP001501588"/>
    </source>
</evidence>
<dbReference type="PANTHER" id="PTHR43667:SF2">
    <property type="entry name" value="FATTY ACID C-METHYL TRANSFERASE"/>
    <property type="match status" value="1"/>
</dbReference>
<dbReference type="Pfam" id="PF13649">
    <property type="entry name" value="Methyltransf_25"/>
    <property type="match status" value="1"/>
</dbReference>
<comment type="caution">
    <text evidence="2">The sequence shown here is derived from an EMBL/GenBank/DDBJ whole genome shotgun (WGS) entry which is preliminary data.</text>
</comment>
<proteinExistence type="predicted"/>
<dbReference type="InterPro" id="IPR050723">
    <property type="entry name" value="CFA/CMAS"/>
</dbReference>
<dbReference type="InterPro" id="IPR029063">
    <property type="entry name" value="SAM-dependent_MTases_sf"/>
</dbReference>
<keyword evidence="3" id="KW-1185">Reference proteome</keyword>
<dbReference type="Proteomes" id="UP001501588">
    <property type="component" value="Unassembled WGS sequence"/>
</dbReference>
<evidence type="ECO:0000313" key="2">
    <source>
        <dbReference type="EMBL" id="GAA0595651.1"/>
    </source>
</evidence>
<reference evidence="2 3" key="1">
    <citation type="journal article" date="2019" name="Int. J. Syst. Evol. Microbiol.">
        <title>The Global Catalogue of Microorganisms (GCM) 10K type strain sequencing project: providing services to taxonomists for standard genome sequencing and annotation.</title>
        <authorList>
            <consortium name="The Broad Institute Genomics Platform"/>
            <consortium name="The Broad Institute Genome Sequencing Center for Infectious Disease"/>
            <person name="Wu L."/>
            <person name="Ma J."/>
        </authorList>
    </citation>
    <scope>NUCLEOTIDE SEQUENCE [LARGE SCALE GENOMIC DNA]</scope>
    <source>
        <strain evidence="2 3">JCM 9933</strain>
    </source>
</reference>
<name>A0ABN1FQF1_9PROT</name>
<organism evidence="2 3">
    <name type="scientific">Craurococcus roseus</name>
    <dbReference type="NCBI Taxonomy" id="77585"/>
    <lineage>
        <taxon>Bacteria</taxon>
        <taxon>Pseudomonadati</taxon>
        <taxon>Pseudomonadota</taxon>
        <taxon>Alphaproteobacteria</taxon>
        <taxon>Acetobacterales</taxon>
        <taxon>Acetobacteraceae</taxon>
        <taxon>Craurococcus</taxon>
    </lineage>
</organism>
<dbReference type="CDD" id="cd02440">
    <property type="entry name" value="AdoMet_MTases"/>
    <property type="match status" value="1"/>
</dbReference>
<gene>
    <name evidence="2" type="ORF">GCM10009416_37490</name>
</gene>
<dbReference type="InterPro" id="IPR041698">
    <property type="entry name" value="Methyltransf_25"/>
</dbReference>
<dbReference type="SUPFAM" id="SSF53335">
    <property type="entry name" value="S-adenosyl-L-methionine-dependent methyltransferases"/>
    <property type="match status" value="1"/>
</dbReference>
<feature type="domain" description="Methyltransferase" evidence="1">
    <location>
        <begin position="70"/>
        <end position="164"/>
    </location>
</feature>
<evidence type="ECO:0000259" key="1">
    <source>
        <dbReference type="Pfam" id="PF13649"/>
    </source>
</evidence>
<protein>
    <recommendedName>
        <fullName evidence="1">Methyltransferase domain-containing protein</fullName>
    </recommendedName>
</protein>
<accession>A0ABN1FQF1</accession>